<evidence type="ECO:0000256" key="1">
    <source>
        <dbReference type="SAM" id="MobiDB-lite"/>
    </source>
</evidence>
<organism evidence="2 3">
    <name type="scientific">Leifsonia aquatica</name>
    <name type="common">Corynebacterium aquaticum</name>
    <dbReference type="NCBI Taxonomy" id="144185"/>
    <lineage>
        <taxon>Bacteria</taxon>
        <taxon>Bacillati</taxon>
        <taxon>Actinomycetota</taxon>
        <taxon>Actinomycetes</taxon>
        <taxon>Micrococcales</taxon>
        <taxon>Microbacteriaceae</taxon>
        <taxon>Leifsonia</taxon>
    </lineage>
</organism>
<evidence type="ECO:0000313" key="3">
    <source>
        <dbReference type="Proteomes" id="UP000538196"/>
    </source>
</evidence>
<reference evidence="2 3" key="1">
    <citation type="submission" date="2020-08" db="EMBL/GenBank/DDBJ databases">
        <title>Sequencing the genomes of 1000 actinobacteria strains.</title>
        <authorList>
            <person name="Klenk H.-P."/>
        </authorList>
    </citation>
    <scope>NUCLEOTIDE SEQUENCE [LARGE SCALE GENOMIC DNA]</scope>
    <source>
        <strain evidence="2 3">DSM 20146</strain>
    </source>
</reference>
<dbReference type="Proteomes" id="UP000538196">
    <property type="component" value="Unassembled WGS sequence"/>
</dbReference>
<protein>
    <submittedName>
        <fullName evidence="2">Uncharacterized protein</fullName>
    </submittedName>
</protein>
<keyword evidence="3" id="KW-1185">Reference proteome</keyword>
<dbReference type="RefSeq" id="WP_021757324.1">
    <property type="nucleotide sequence ID" value="NZ_JACHVP010000003.1"/>
</dbReference>
<dbReference type="EMBL" id="JACHVP010000003">
    <property type="protein sequence ID" value="MBB2967924.1"/>
    <property type="molecule type" value="Genomic_DNA"/>
</dbReference>
<comment type="caution">
    <text evidence="2">The sequence shown here is derived from an EMBL/GenBank/DDBJ whole genome shotgun (WGS) entry which is preliminary data.</text>
</comment>
<evidence type="ECO:0000313" key="2">
    <source>
        <dbReference type="EMBL" id="MBB2967924.1"/>
    </source>
</evidence>
<proteinExistence type="predicted"/>
<sequence>MTQIRARIASIHIAGDKVTKIGYLEHGVYRDAAPEEIPGILGPPAVDFIDFALPDPSHFKTQSADQQDPLGDEKPNIHRCDQGTRFGNLMAMASMTVEEIASTRPACDCHES</sequence>
<accession>A0A7W4UX51</accession>
<dbReference type="AlphaFoldDB" id="A0A7W4UX51"/>
<feature type="region of interest" description="Disordered" evidence="1">
    <location>
        <begin position="57"/>
        <end position="76"/>
    </location>
</feature>
<name>A0A7W4UX51_LEIAQ</name>
<gene>
    <name evidence="2" type="ORF">FHX33_002694</name>
</gene>